<keyword evidence="2" id="KW-1185">Reference proteome</keyword>
<evidence type="ECO:0000313" key="2">
    <source>
        <dbReference type="Proteomes" id="UP000324222"/>
    </source>
</evidence>
<proteinExistence type="predicted"/>
<protein>
    <submittedName>
        <fullName evidence="1">Uncharacterized protein</fullName>
    </submittedName>
</protein>
<evidence type="ECO:0000313" key="1">
    <source>
        <dbReference type="EMBL" id="MPC80824.1"/>
    </source>
</evidence>
<dbReference type="EMBL" id="VSRR010055091">
    <property type="protein sequence ID" value="MPC80824.1"/>
    <property type="molecule type" value="Genomic_DNA"/>
</dbReference>
<sequence length="141" mass="15681">MSFITQGHVLQTSRWCGSALSVIGRYSTIITLATNTTSSNTSNTTTSLMCPIDDASVLPYNWRLDGEGQSEGKVQLMTPQCLHRTGGWMARTRILDSSRPGCAYRLNLARAQLLGWLWVANEPHRCTFSLAWLYVAPQPDM</sequence>
<accession>A0A5B7IK39</accession>
<reference evidence="1 2" key="1">
    <citation type="submission" date="2019-05" db="EMBL/GenBank/DDBJ databases">
        <title>Another draft genome of Portunus trituberculatus and its Hox gene families provides insights of decapod evolution.</title>
        <authorList>
            <person name="Jeong J.-H."/>
            <person name="Song I."/>
            <person name="Kim S."/>
            <person name="Choi T."/>
            <person name="Kim D."/>
            <person name="Ryu S."/>
            <person name="Kim W."/>
        </authorList>
    </citation>
    <scope>NUCLEOTIDE SEQUENCE [LARGE SCALE GENOMIC DNA]</scope>
    <source>
        <tissue evidence="1">Muscle</tissue>
    </source>
</reference>
<gene>
    <name evidence="1" type="ORF">E2C01_075417</name>
</gene>
<name>A0A5B7IK39_PORTR</name>
<dbReference type="Proteomes" id="UP000324222">
    <property type="component" value="Unassembled WGS sequence"/>
</dbReference>
<comment type="caution">
    <text evidence="1">The sequence shown here is derived from an EMBL/GenBank/DDBJ whole genome shotgun (WGS) entry which is preliminary data.</text>
</comment>
<organism evidence="1 2">
    <name type="scientific">Portunus trituberculatus</name>
    <name type="common">Swimming crab</name>
    <name type="synonym">Neptunus trituberculatus</name>
    <dbReference type="NCBI Taxonomy" id="210409"/>
    <lineage>
        <taxon>Eukaryota</taxon>
        <taxon>Metazoa</taxon>
        <taxon>Ecdysozoa</taxon>
        <taxon>Arthropoda</taxon>
        <taxon>Crustacea</taxon>
        <taxon>Multicrustacea</taxon>
        <taxon>Malacostraca</taxon>
        <taxon>Eumalacostraca</taxon>
        <taxon>Eucarida</taxon>
        <taxon>Decapoda</taxon>
        <taxon>Pleocyemata</taxon>
        <taxon>Brachyura</taxon>
        <taxon>Eubrachyura</taxon>
        <taxon>Portunoidea</taxon>
        <taxon>Portunidae</taxon>
        <taxon>Portuninae</taxon>
        <taxon>Portunus</taxon>
    </lineage>
</organism>
<dbReference type="AlphaFoldDB" id="A0A5B7IK39"/>